<keyword evidence="1" id="KW-0472">Membrane</keyword>
<dbReference type="Proteomes" id="UP000237846">
    <property type="component" value="Unassembled WGS sequence"/>
</dbReference>
<feature type="signal peptide" evidence="2">
    <location>
        <begin position="1"/>
        <end position="22"/>
    </location>
</feature>
<keyword evidence="2" id="KW-0732">Signal</keyword>
<keyword evidence="1" id="KW-1133">Transmembrane helix</keyword>
<comment type="caution">
    <text evidence="3">The sequence shown here is derived from an EMBL/GenBank/DDBJ whole genome shotgun (WGS) entry which is preliminary data.</text>
</comment>
<reference evidence="3 4" key="1">
    <citation type="submission" date="2018-03" db="EMBL/GenBank/DDBJ databases">
        <title>Genomic Encyclopedia of Archaeal and Bacterial Type Strains, Phase II (KMG-II): from individual species to whole genera.</title>
        <authorList>
            <person name="Goeker M."/>
        </authorList>
    </citation>
    <scope>NUCLEOTIDE SEQUENCE [LARGE SCALE GENOMIC DNA]</scope>
    <source>
        <strain evidence="3 4">DSM 45601</strain>
    </source>
</reference>
<feature type="transmembrane region" description="Helical" evidence="1">
    <location>
        <begin position="192"/>
        <end position="215"/>
    </location>
</feature>
<proteinExistence type="predicted"/>
<evidence type="ECO:0000256" key="1">
    <source>
        <dbReference type="SAM" id="Phobius"/>
    </source>
</evidence>
<dbReference type="RefSeq" id="WP_146159641.1">
    <property type="nucleotide sequence ID" value="NZ_PVZC01000013.1"/>
</dbReference>
<organism evidence="3 4">
    <name type="scientific">Allonocardiopsis opalescens</name>
    <dbReference type="NCBI Taxonomy" id="1144618"/>
    <lineage>
        <taxon>Bacteria</taxon>
        <taxon>Bacillati</taxon>
        <taxon>Actinomycetota</taxon>
        <taxon>Actinomycetes</taxon>
        <taxon>Streptosporangiales</taxon>
        <taxon>Allonocardiopsis</taxon>
    </lineage>
</organism>
<evidence type="ECO:0000313" key="4">
    <source>
        <dbReference type="Proteomes" id="UP000237846"/>
    </source>
</evidence>
<gene>
    <name evidence="3" type="ORF">CLV72_1132</name>
</gene>
<dbReference type="AlphaFoldDB" id="A0A2T0PSE0"/>
<dbReference type="EMBL" id="PVZC01000013">
    <property type="protein sequence ID" value="PRX91817.1"/>
    <property type="molecule type" value="Genomic_DNA"/>
</dbReference>
<evidence type="ECO:0000313" key="3">
    <source>
        <dbReference type="EMBL" id="PRX91817.1"/>
    </source>
</evidence>
<evidence type="ECO:0000256" key="2">
    <source>
        <dbReference type="SAM" id="SignalP"/>
    </source>
</evidence>
<protein>
    <recommendedName>
        <fullName evidence="5">Membrane protein YgcG</fullName>
    </recommendedName>
</protein>
<accession>A0A2T0PSE0</accession>
<sequence>MWRIAAVLGTLTAGLVAPPAAAAEVERAWVDQLAEELAADPVHVSDHLLGHIPAAGERRIAAAVAGLDFPVYVAVVPTASSRPAGTDGLDGEELAAALHGRIGADGVYVVTDARGIGLTARAYGAPPEAETAALAAWYGAEDGESAVELLEDFAEIAASGQAEQRLEQAREAAEAPEPWTERAGLDRPENQAFLAGTAIGAAATVALVLAARIAYRARSRRAAERHS</sequence>
<name>A0A2T0PSE0_9ACTN</name>
<dbReference type="OrthoDB" id="3425696at2"/>
<evidence type="ECO:0008006" key="5">
    <source>
        <dbReference type="Google" id="ProtNLM"/>
    </source>
</evidence>
<keyword evidence="1" id="KW-0812">Transmembrane</keyword>
<feature type="chain" id="PRO_5015616975" description="Membrane protein YgcG" evidence="2">
    <location>
        <begin position="23"/>
        <end position="227"/>
    </location>
</feature>
<keyword evidence="4" id="KW-1185">Reference proteome</keyword>